<dbReference type="EMBL" id="JACEEZ010004935">
    <property type="protein sequence ID" value="KAG0726019.1"/>
    <property type="molecule type" value="Genomic_DNA"/>
</dbReference>
<keyword evidence="3" id="KW-1185">Reference proteome</keyword>
<sequence length="126" mass="13506">MPHDVSRGPTPSQRLDASPQHARPPPRVSAPSKALEPSPDTRRGIAPRFPHRALPRQVFPSRYDERHPGTFTVISALISLPFSPRSSGGAARCASGGRRAVDSGEKITAGRSEILVRSQAARQPAS</sequence>
<gene>
    <name evidence="2" type="ORF">GWK47_037453</name>
</gene>
<comment type="caution">
    <text evidence="2">The sequence shown here is derived from an EMBL/GenBank/DDBJ whole genome shotgun (WGS) entry which is preliminary data.</text>
</comment>
<dbReference type="AlphaFoldDB" id="A0A8J5CYP6"/>
<feature type="region of interest" description="Disordered" evidence="1">
    <location>
        <begin position="1"/>
        <end position="65"/>
    </location>
</feature>
<name>A0A8J5CYP6_CHIOP</name>
<evidence type="ECO:0000313" key="2">
    <source>
        <dbReference type="EMBL" id="KAG0726019.1"/>
    </source>
</evidence>
<accession>A0A8J5CYP6</accession>
<dbReference type="Proteomes" id="UP000770661">
    <property type="component" value="Unassembled WGS sequence"/>
</dbReference>
<feature type="region of interest" description="Disordered" evidence="1">
    <location>
        <begin position="83"/>
        <end position="106"/>
    </location>
</feature>
<proteinExistence type="predicted"/>
<reference evidence="2" key="1">
    <citation type="submission" date="2020-07" db="EMBL/GenBank/DDBJ databases">
        <title>The High-quality genome of the commercially important snow crab, Chionoecetes opilio.</title>
        <authorList>
            <person name="Jeong J.-H."/>
            <person name="Ryu S."/>
        </authorList>
    </citation>
    <scope>NUCLEOTIDE SEQUENCE</scope>
    <source>
        <strain evidence="2">MADBK_172401_WGS</strain>
        <tissue evidence="2">Digestive gland</tissue>
    </source>
</reference>
<evidence type="ECO:0000256" key="1">
    <source>
        <dbReference type="SAM" id="MobiDB-lite"/>
    </source>
</evidence>
<protein>
    <submittedName>
        <fullName evidence="2">Uncharacterized protein</fullName>
    </submittedName>
</protein>
<organism evidence="2 3">
    <name type="scientific">Chionoecetes opilio</name>
    <name type="common">Atlantic snow crab</name>
    <name type="synonym">Cancer opilio</name>
    <dbReference type="NCBI Taxonomy" id="41210"/>
    <lineage>
        <taxon>Eukaryota</taxon>
        <taxon>Metazoa</taxon>
        <taxon>Ecdysozoa</taxon>
        <taxon>Arthropoda</taxon>
        <taxon>Crustacea</taxon>
        <taxon>Multicrustacea</taxon>
        <taxon>Malacostraca</taxon>
        <taxon>Eumalacostraca</taxon>
        <taxon>Eucarida</taxon>
        <taxon>Decapoda</taxon>
        <taxon>Pleocyemata</taxon>
        <taxon>Brachyura</taxon>
        <taxon>Eubrachyura</taxon>
        <taxon>Majoidea</taxon>
        <taxon>Majidae</taxon>
        <taxon>Chionoecetes</taxon>
    </lineage>
</organism>
<evidence type="ECO:0000313" key="3">
    <source>
        <dbReference type="Proteomes" id="UP000770661"/>
    </source>
</evidence>
<feature type="compositionally biased region" description="Low complexity" evidence="1">
    <location>
        <begin position="83"/>
        <end position="98"/>
    </location>
</feature>